<dbReference type="SMART" id="SM00847">
    <property type="entry name" value="HA2"/>
    <property type="match status" value="1"/>
</dbReference>
<feature type="compositionally biased region" description="Low complexity" evidence="8">
    <location>
        <begin position="198"/>
        <end position="211"/>
    </location>
</feature>
<feature type="region of interest" description="Disordered" evidence="8">
    <location>
        <begin position="786"/>
        <end position="805"/>
    </location>
</feature>
<dbReference type="FunFam" id="3.40.50.300:FF:000637">
    <property type="entry name" value="ATP-dependent RNA helicase DHX37/DHR1"/>
    <property type="match status" value="1"/>
</dbReference>
<feature type="compositionally biased region" description="Pro residues" evidence="8">
    <location>
        <begin position="312"/>
        <end position="324"/>
    </location>
</feature>
<feature type="compositionally biased region" description="Basic residues" evidence="8">
    <location>
        <begin position="837"/>
        <end position="847"/>
    </location>
</feature>
<evidence type="ECO:0000256" key="6">
    <source>
        <dbReference type="ARBA" id="ARBA00022840"/>
    </source>
</evidence>
<keyword evidence="3" id="KW-0547">Nucleotide-binding</keyword>
<feature type="compositionally biased region" description="Low complexity" evidence="8">
    <location>
        <begin position="174"/>
        <end position="185"/>
    </location>
</feature>
<dbReference type="PROSITE" id="PS51192">
    <property type="entry name" value="HELICASE_ATP_BIND_1"/>
    <property type="match status" value="1"/>
</dbReference>
<dbReference type="PROSITE" id="PS51194">
    <property type="entry name" value="HELICASE_CTER"/>
    <property type="match status" value="1"/>
</dbReference>
<reference evidence="11" key="1">
    <citation type="submission" date="2021-02" db="EMBL/GenBank/DDBJ databases">
        <title>First Annotated Genome of the Yellow-green Alga Tribonema minus.</title>
        <authorList>
            <person name="Mahan K.M."/>
        </authorList>
    </citation>
    <scope>NUCLEOTIDE SEQUENCE</scope>
    <source>
        <strain evidence="11">UTEX B ZZ1240</strain>
    </source>
</reference>
<feature type="domain" description="Helicase ATP-binding" evidence="9">
    <location>
        <begin position="446"/>
        <end position="652"/>
    </location>
</feature>
<dbReference type="GO" id="GO:0005524">
    <property type="term" value="F:ATP binding"/>
    <property type="evidence" value="ECO:0007669"/>
    <property type="project" value="UniProtKB-KW"/>
</dbReference>
<feature type="compositionally biased region" description="Acidic residues" evidence="8">
    <location>
        <begin position="816"/>
        <end position="832"/>
    </location>
</feature>
<dbReference type="InterPro" id="IPR014001">
    <property type="entry name" value="Helicase_ATP-bd"/>
</dbReference>
<feature type="compositionally biased region" description="Low complexity" evidence="8">
    <location>
        <begin position="756"/>
        <end position="766"/>
    </location>
</feature>
<comment type="catalytic activity">
    <reaction evidence="7">
        <text>ATP + H2O = ADP + phosphate + H(+)</text>
        <dbReference type="Rhea" id="RHEA:13065"/>
        <dbReference type="ChEBI" id="CHEBI:15377"/>
        <dbReference type="ChEBI" id="CHEBI:15378"/>
        <dbReference type="ChEBI" id="CHEBI:30616"/>
        <dbReference type="ChEBI" id="CHEBI:43474"/>
        <dbReference type="ChEBI" id="CHEBI:456216"/>
        <dbReference type="EC" id="3.6.4.13"/>
    </reaction>
</comment>
<dbReference type="Gene3D" id="1.20.120.1080">
    <property type="match status" value="1"/>
</dbReference>
<keyword evidence="6" id="KW-0067">ATP-binding</keyword>
<dbReference type="CDD" id="cd18791">
    <property type="entry name" value="SF2_C_RHA"/>
    <property type="match status" value="1"/>
</dbReference>
<feature type="compositionally biased region" description="Basic and acidic residues" evidence="8">
    <location>
        <begin position="1141"/>
        <end position="1159"/>
    </location>
</feature>
<feature type="region of interest" description="Disordered" evidence="8">
    <location>
        <begin position="1141"/>
        <end position="1186"/>
    </location>
</feature>
<dbReference type="PROSITE" id="PS00690">
    <property type="entry name" value="DEAH_ATP_HELICASE"/>
    <property type="match status" value="1"/>
</dbReference>
<feature type="compositionally biased region" description="Basic residues" evidence="8">
    <location>
        <begin position="724"/>
        <end position="737"/>
    </location>
</feature>
<feature type="region of interest" description="Disordered" evidence="8">
    <location>
        <begin position="812"/>
        <end position="905"/>
    </location>
</feature>
<keyword evidence="12" id="KW-1185">Reference proteome</keyword>
<comment type="caution">
    <text evidence="11">The sequence shown here is derived from an EMBL/GenBank/DDBJ whole genome shotgun (WGS) entry which is preliminary data.</text>
</comment>
<dbReference type="PANTHER" id="PTHR18934:SF99">
    <property type="entry name" value="ATP-DEPENDENT RNA HELICASE DHX37-RELATED"/>
    <property type="match status" value="1"/>
</dbReference>
<protein>
    <recommendedName>
        <fullName evidence="2">RNA helicase</fullName>
        <ecNumber evidence="2">3.6.4.13</ecNumber>
    </recommendedName>
</protein>
<feature type="compositionally biased region" description="Polar residues" evidence="8">
    <location>
        <begin position="743"/>
        <end position="753"/>
    </location>
</feature>
<name>A0A836CK38_9STRA</name>
<proteinExistence type="inferred from homology"/>
<dbReference type="GO" id="GO:0016787">
    <property type="term" value="F:hydrolase activity"/>
    <property type="evidence" value="ECO:0007669"/>
    <property type="project" value="UniProtKB-KW"/>
</dbReference>
<dbReference type="SUPFAM" id="SSF52540">
    <property type="entry name" value="P-loop containing nucleoside triphosphate hydrolases"/>
    <property type="match status" value="1"/>
</dbReference>
<evidence type="ECO:0000313" key="12">
    <source>
        <dbReference type="Proteomes" id="UP000664859"/>
    </source>
</evidence>
<dbReference type="GO" id="GO:0000462">
    <property type="term" value="P:maturation of SSU-rRNA from tricistronic rRNA transcript (SSU-rRNA, 5.8S rRNA, LSU-rRNA)"/>
    <property type="evidence" value="ECO:0007669"/>
    <property type="project" value="TreeGrafter"/>
</dbReference>
<dbReference type="EC" id="3.6.4.13" evidence="2"/>
<feature type="domain" description="Helicase C-terminal" evidence="10">
    <location>
        <begin position="883"/>
        <end position="1039"/>
    </location>
</feature>
<dbReference type="GO" id="GO:0005730">
    <property type="term" value="C:nucleolus"/>
    <property type="evidence" value="ECO:0007669"/>
    <property type="project" value="TreeGrafter"/>
</dbReference>
<sequence length="1613" mass="169403">MAELGGEGGEMVLAAGKRKRDRAERVDPETLALATQLSKTQRKKLDKIAERKAKEAQRGELYRRLGETQLTAQQLGLMQSSGSLGKRDTLRERITRVVQRAAAGIPPNAIESSELEGHPNVLAEVEDALGLSPGAANQAVRRSKGEVVQEEPEPEQQSGGAAAQRRKRRKAAARDGAAAAAAAPAEPSVLPAKRCAASSSSGSSSSSGGSDSEADNSTSLAHHTHKLGTHSGGIDGVDNGAAAAAKAASGRATGQLTDAKVGASSGFKVRLCEGVVIGSSVNGGAPAASAQDWAAKMTAGLSSFQKKLDAPKPQPPALPPPPPAATTIAAKTAPPKAAAAAAAAAAADGARVAPAAAKTAAEAAESSTAAAAAAAAVTAKSAAAAAALGKQAASVLSKGAAPALTASDQFLDECLPLKHCAIAGRPKGIQEQRMELPVCGMEQEIMEAMRANDVILVCAETGSGKSTQVPQFAYEAGYARNGLLIGVTQPRRVAAVSTAERVAYEMGTCCGVTRGPGGERRGGTVAYHIRHDSAGVTPDCRIKFMTDGILLREVCADLLLRKYGVIFLDEAHERGLNTDLLLGLLSRAVPLRRKLAEEAWAARKKKAASDGKPSSTRDAPLLTPLKVVIMSATLGVRELAENARLFPKEGSRRVATPPIVPSRQFPVTIHFSKRTEMYDYLGASFNKVCKIHRTLPPGAILLFLPGRREILHMCRRLRAEFAPKRGRGSGKGARKRGKEVPETASSTVQQPPLSTGDAAAAAAAAAGDDDEAVFRERDDEEIVATALESESESEGDDAAGSDARDDEEIVAPALESESESEGEDAPGSDAEDSAVSKPKRSAPKSKKTPGGATPGSKSSDSSDSDGDSSKGGADDAGGDGSMSSDDDDNIADDIGERDEDEGEGVGPVWVLPLYAMLTPQEQEQARVFAPPPEGHRLIVIATNVAETSVTIPGVRYVVDCGRAKERRLEHASGISVLKTCWVSQASADQRAGRAGRVCAGHCYRLYSSAVYTQRLTPFSPPEVCSLPLEDVVLQMKAMGIADVSNFPFPTLPSVQGLKAAHQLLQCLGALKDAPRTAKKGAKPAPDAGGVSALGRALALLPISPRYAKMLLLARQGGLLHHGIAMVAMLTERDPFMRGDARFEDQSQDRSEEGEERSPQEEEEEEESAAAREEAKRAERQRRNAAGQTLRAGGDALVLLRAASAYASSAVLTARQALRAGGGGGDALSLLHANVHAALRAGGGGDALVLLRAAGAYAHAVDCGAAAQRAPAFCQGLGLHAPTMDRALQLRRQLTRLAEMRFGAPALEDGSVAAASRKHLVPSLGPPTPAQELLLRQALLSGLLDCVAKRAPASTLQLSTDQGARAKGWRQRCAYLSCSGDVSVPLYIRHTSSVYTDNFDALPEWVAYVGLEGAAKGHDSHDFETDRNEGGNYARDALGGYAFMRCVTPIDPTWLTGLAVGTPLLRLGELLQSPAPFYDREKDAIIGCAHSKYGVHGWAVPHARVPVADAAGPHQEARWFARLLLEGKVDETLGELYAKGALSDPPSLLTRAQPNKKVALLLQELSGVTSLRDLRERWSHDRTFLRSSLALWVKRGREDLLEDVWNRATAAAAQ</sequence>
<feature type="region of interest" description="Disordered" evidence="8">
    <location>
        <begin position="125"/>
        <end position="234"/>
    </location>
</feature>
<feature type="compositionally biased region" description="Basic and acidic residues" evidence="8">
    <location>
        <begin position="1168"/>
        <end position="1181"/>
    </location>
</feature>
<dbReference type="InterPro" id="IPR027417">
    <property type="entry name" value="P-loop_NTPase"/>
</dbReference>
<evidence type="ECO:0000256" key="2">
    <source>
        <dbReference type="ARBA" id="ARBA00012552"/>
    </source>
</evidence>
<keyword evidence="4" id="KW-0378">Hydrolase</keyword>
<comment type="similarity">
    <text evidence="1">Belongs to the DEAD box helicase family. DEAH subfamily.</text>
</comment>
<evidence type="ECO:0000256" key="8">
    <source>
        <dbReference type="SAM" id="MobiDB-lite"/>
    </source>
</evidence>
<evidence type="ECO:0000256" key="4">
    <source>
        <dbReference type="ARBA" id="ARBA00022801"/>
    </source>
</evidence>
<dbReference type="EMBL" id="JAFCMP010000074">
    <property type="protein sequence ID" value="KAG5188228.1"/>
    <property type="molecule type" value="Genomic_DNA"/>
</dbReference>
<dbReference type="Pfam" id="PF00271">
    <property type="entry name" value="Helicase_C"/>
    <property type="match status" value="1"/>
</dbReference>
<feature type="region of interest" description="Disordered" evidence="8">
    <location>
        <begin position="1"/>
        <end position="28"/>
    </location>
</feature>
<evidence type="ECO:0000256" key="7">
    <source>
        <dbReference type="ARBA" id="ARBA00047984"/>
    </source>
</evidence>
<dbReference type="GO" id="GO:0003723">
    <property type="term" value="F:RNA binding"/>
    <property type="evidence" value="ECO:0007669"/>
    <property type="project" value="TreeGrafter"/>
</dbReference>
<evidence type="ECO:0000256" key="1">
    <source>
        <dbReference type="ARBA" id="ARBA00008792"/>
    </source>
</evidence>
<organism evidence="11 12">
    <name type="scientific">Tribonema minus</name>
    <dbReference type="NCBI Taxonomy" id="303371"/>
    <lineage>
        <taxon>Eukaryota</taxon>
        <taxon>Sar</taxon>
        <taxon>Stramenopiles</taxon>
        <taxon>Ochrophyta</taxon>
        <taxon>PX clade</taxon>
        <taxon>Xanthophyceae</taxon>
        <taxon>Tribonematales</taxon>
        <taxon>Tribonemataceae</taxon>
        <taxon>Tribonema</taxon>
    </lineage>
</organism>
<keyword evidence="5" id="KW-0347">Helicase</keyword>
<feature type="region of interest" description="Disordered" evidence="8">
    <location>
        <begin position="306"/>
        <end position="327"/>
    </location>
</feature>
<evidence type="ECO:0000313" key="11">
    <source>
        <dbReference type="EMBL" id="KAG5188228.1"/>
    </source>
</evidence>
<dbReference type="Gene3D" id="3.40.50.300">
    <property type="entry name" value="P-loop containing nucleotide triphosphate hydrolases"/>
    <property type="match status" value="3"/>
</dbReference>
<evidence type="ECO:0000256" key="5">
    <source>
        <dbReference type="ARBA" id="ARBA00022806"/>
    </source>
</evidence>
<dbReference type="PANTHER" id="PTHR18934">
    <property type="entry name" value="ATP-DEPENDENT RNA HELICASE"/>
    <property type="match status" value="1"/>
</dbReference>
<gene>
    <name evidence="11" type="ORF">JKP88DRAFT_353468</name>
</gene>
<dbReference type="GO" id="GO:0003724">
    <property type="term" value="F:RNA helicase activity"/>
    <property type="evidence" value="ECO:0007669"/>
    <property type="project" value="UniProtKB-EC"/>
</dbReference>
<feature type="region of interest" description="Disordered" evidence="8">
    <location>
        <begin position="722"/>
        <end position="773"/>
    </location>
</feature>
<dbReference type="Pfam" id="PF21010">
    <property type="entry name" value="HA2_C"/>
    <property type="match status" value="1"/>
</dbReference>
<feature type="compositionally biased region" description="Acidic residues" evidence="8">
    <location>
        <begin position="884"/>
        <end position="903"/>
    </location>
</feature>
<dbReference type="SMART" id="SM00487">
    <property type="entry name" value="DEXDc"/>
    <property type="match status" value="1"/>
</dbReference>
<evidence type="ECO:0000259" key="10">
    <source>
        <dbReference type="PROSITE" id="PS51194"/>
    </source>
</evidence>
<evidence type="ECO:0000259" key="9">
    <source>
        <dbReference type="PROSITE" id="PS51192"/>
    </source>
</evidence>
<dbReference type="InterPro" id="IPR002464">
    <property type="entry name" value="DNA/RNA_helicase_DEAH_CS"/>
</dbReference>
<dbReference type="SMART" id="SM00490">
    <property type="entry name" value="HELICc"/>
    <property type="match status" value="1"/>
</dbReference>
<accession>A0A836CK38</accession>
<dbReference type="Proteomes" id="UP000664859">
    <property type="component" value="Unassembled WGS sequence"/>
</dbReference>
<dbReference type="InterPro" id="IPR001650">
    <property type="entry name" value="Helicase_C-like"/>
</dbReference>
<dbReference type="InterPro" id="IPR007502">
    <property type="entry name" value="Helicase-assoc_dom"/>
</dbReference>
<evidence type="ECO:0000256" key="3">
    <source>
        <dbReference type="ARBA" id="ARBA00022741"/>
    </source>
</evidence>
<dbReference type="OrthoDB" id="10253254at2759"/>
<feature type="compositionally biased region" description="Acidic residues" evidence="8">
    <location>
        <begin position="789"/>
        <end position="805"/>
    </location>
</feature>